<reference evidence="1" key="1">
    <citation type="submission" date="2018-01" db="EMBL/GenBank/DDBJ databases">
        <authorList>
            <person name="Clerissi C."/>
        </authorList>
    </citation>
    <scope>NUCLEOTIDE SEQUENCE</scope>
    <source>
        <strain evidence="1">Cupriavidus taiwanensis LMG 19430</strain>
    </source>
</reference>
<gene>
    <name evidence="1" type="ORF">CBM2586_A110082</name>
</gene>
<sequence length="56" mass="6170">MWLASQSAGHIRHHACDKFMPGQVKINAKGFVEPHCLGFATNNSKALRHAQFVHGS</sequence>
<organism evidence="1">
    <name type="scientific">Cupriavidus taiwanensis</name>
    <dbReference type="NCBI Taxonomy" id="164546"/>
    <lineage>
        <taxon>Bacteria</taxon>
        <taxon>Pseudomonadati</taxon>
        <taxon>Pseudomonadota</taxon>
        <taxon>Betaproteobacteria</taxon>
        <taxon>Burkholderiales</taxon>
        <taxon>Burkholderiaceae</taxon>
        <taxon>Cupriavidus</taxon>
    </lineage>
</organism>
<comment type="caution">
    <text evidence="1">The sequence shown here is derived from an EMBL/GenBank/DDBJ whole genome shotgun (WGS) entry which is preliminary data.</text>
</comment>
<name>A0A375C0D6_9BURK</name>
<dbReference type="EMBL" id="OFSN01000003">
    <property type="protein sequence ID" value="SOY60239.1"/>
    <property type="molecule type" value="Genomic_DNA"/>
</dbReference>
<dbReference type="Proteomes" id="UP000257016">
    <property type="component" value="Unassembled WGS sequence"/>
</dbReference>
<protein>
    <submittedName>
        <fullName evidence="1">Uncharacterized protein</fullName>
    </submittedName>
</protein>
<proteinExistence type="predicted"/>
<dbReference type="AlphaFoldDB" id="A0A375C0D6"/>
<accession>A0A375C0D6</accession>
<evidence type="ECO:0000313" key="1">
    <source>
        <dbReference type="EMBL" id="SOY60239.1"/>
    </source>
</evidence>